<feature type="transmembrane region" description="Helical" evidence="1">
    <location>
        <begin position="12"/>
        <end position="34"/>
    </location>
</feature>
<evidence type="ECO:0000256" key="1">
    <source>
        <dbReference type="SAM" id="Phobius"/>
    </source>
</evidence>
<gene>
    <name evidence="2" type="ORF">M378DRAFT_119772</name>
</gene>
<dbReference type="HOGENOM" id="CLU_044614_1_1_1"/>
<feature type="transmembrane region" description="Helical" evidence="1">
    <location>
        <begin position="208"/>
        <end position="232"/>
    </location>
</feature>
<feature type="transmembrane region" description="Helical" evidence="1">
    <location>
        <begin position="119"/>
        <end position="141"/>
    </location>
</feature>
<dbReference type="InParanoid" id="A0A0C2XH20"/>
<proteinExistence type="predicted"/>
<dbReference type="OrthoDB" id="3070407at2759"/>
<evidence type="ECO:0000313" key="2">
    <source>
        <dbReference type="EMBL" id="KIL68731.1"/>
    </source>
</evidence>
<feature type="transmembrane region" description="Helical" evidence="1">
    <location>
        <begin position="87"/>
        <end position="107"/>
    </location>
</feature>
<feature type="transmembrane region" description="Helical" evidence="1">
    <location>
        <begin position="244"/>
        <end position="262"/>
    </location>
</feature>
<name>A0A0C2XH20_AMAMK</name>
<feature type="transmembrane region" description="Helical" evidence="1">
    <location>
        <begin position="161"/>
        <end position="187"/>
    </location>
</feature>
<dbReference type="Proteomes" id="UP000054549">
    <property type="component" value="Unassembled WGS sequence"/>
</dbReference>
<reference evidence="2 3" key="1">
    <citation type="submission" date="2014-04" db="EMBL/GenBank/DDBJ databases">
        <title>Evolutionary Origins and Diversification of the Mycorrhizal Mutualists.</title>
        <authorList>
            <consortium name="DOE Joint Genome Institute"/>
            <consortium name="Mycorrhizal Genomics Consortium"/>
            <person name="Kohler A."/>
            <person name="Kuo A."/>
            <person name="Nagy L.G."/>
            <person name="Floudas D."/>
            <person name="Copeland A."/>
            <person name="Barry K.W."/>
            <person name="Cichocki N."/>
            <person name="Veneault-Fourrey C."/>
            <person name="LaButti K."/>
            <person name="Lindquist E.A."/>
            <person name="Lipzen A."/>
            <person name="Lundell T."/>
            <person name="Morin E."/>
            <person name="Murat C."/>
            <person name="Riley R."/>
            <person name="Ohm R."/>
            <person name="Sun H."/>
            <person name="Tunlid A."/>
            <person name="Henrissat B."/>
            <person name="Grigoriev I.V."/>
            <person name="Hibbett D.S."/>
            <person name="Martin F."/>
        </authorList>
    </citation>
    <scope>NUCLEOTIDE SEQUENCE [LARGE SCALE GENOMIC DNA]</scope>
    <source>
        <strain evidence="2 3">Koide BX008</strain>
    </source>
</reference>
<keyword evidence="3" id="KW-1185">Reference proteome</keyword>
<dbReference type="EMBL" id="KN818227">
    <property type="protein sequence ID" value="KIL68731.1"/>
    <property type="molecule type" value="Genomic_DNA"/>
</dbReference>
<protein>
    <submittedName>
        <fullName evidence="2">Uncharacterized protein</fullName>
    </submittedName>
</protein>
<keyword evidence="1" id="KW-1133">Transmembrane helix</keyword>
<evidence type="ECO:0000313" key="3">
    <source>
        <dbReference type="Proteomes" id="UP000054549"/>
    </source>
</evidence>
<keyword evidence="1" id="KW-0812">Transmembrane</keyword>
<feature type="transmembrane region" description="Helical" evidence="1">
    <location>
        <begin position="46"/>
        <end position="67"/>
    </location>
</feature>
<dbReference type="AlphaFoldDB" id="A0A0C2XH20"/>
<organism evidence="2 3">
    <name type="scientific">Amanita muscaria (strain Koide BX008)</name>
    <dbReference type="NCBI Taxonomy" id="946122"/>
    <lineage>
        <taxon>Eukaryota</taxon>
        <taxon>Fungi</taxon>
        <taxon>Dikarya</taxon>
        <taxon>Basidiomycota</taxon>
        <taxon>Agaricomycotina</taxon>
        <taxon>Agaricomycetes</taxon>
        <taxon>Agaricomycetidae</taxon>
        <taxon>Agaricales</taxon>
        <taxon>Pluteineae</taxon>
        <taxon>Amanitaceae</taxon>
        <taxon>Amanita</taxon>
    </lineage>
</organism>
<accession>A0A0C2XH20</accession>
<sequence>MIGLAEGDVVSIFVQAILFGLYLASLAHCLRWQLVDDEGWRLRTKINWAMLIIAIFLFLLLTIDLAIRLYLTIAAVQGDTQYFKFPGVAVTVLECSAMLITDAVLIYRCWVVYARSWRIVCIPIFFWILLFASSIICVFYLTPLINPKNEESVFHAFLLEYYFWIVFYCANIATNIYVTSAIVLRILKVAKGIGSANSSKRLHHVSRILTESGILYTSTSVLSLIGAITIRWPELGLFSNLTSILNFSMAGITFNLILIRVAQDRSNTPNDRCTDSPCSNSGGVLSTIQFHPHFTMTTRDSTSKLDRNGESRW</sequence>
<keyword evidence="1" id="KW-0472">Membrane</keyword>